<feature type="transmembrane region" description="Helical" evidence="1">
    <location>
        <begin position="36"/>
        <end position="57"/>
    </location>
</feature>
<feature type="transmembrane region" description="Helical" evidence="1">
    <location>
        <begin position="6"/>
        <end position="24"/>
    </location>
</feature>
<comment type="caution">
    <text evidence="2">The sequence shown here is derived from an EMBL/GenBank/DDBJ whole genome shotgun (WGS) entry which is preliminary data.</text>
</comment>
<dbReference type="RefSeq" id="WP_116177136.1">
    <property type="nucleotide sequence ID" value="NZ_CP144375.1"/>
</dbReference>
<keyword evidence="1" id="KW-0472">Membrane</keyword>
<gene>
    <name evidence="2" type="ORF">BCF44_109245</name>
</gene>
<reference evidence="2 3" key="1">
    <citation type="submission" date="2018-08" db="EMBL/GenBank/DDBJ databases">
        <title>Genomic Encyclopedia of Archaeal and Bacterial Type Strains, Phase II (KMG-II): from individual species to whole genera.</title>
        <authorList>
            <person name="Goeker M."/>
        </authorList>
    </citation>
    <scope>NUCLEOTIDE SEQUENCE [LARGE SCALE GENOMIC DNA]</scope>
    <source>
        <strain evidence="2 3">DSM 45791</strain>
    </source>
</reference>
<evidence type="ECO:0000313" key="3">
    <source>
        <dbReference type="Proteomes" id="UP000256269"/>
    </source>
</evidence>
<dbReference type="Proteomes" id="UP000256269">
    <property type="component" value="Unassembled WGS sequence"/>
</dbReference>
<dbReference type="EMBL" id="QUNO01000009">
    <property type="protein sequence ID" value="REH43702.1"/>
    <property type="molecule type" value="Genomic_DNA"/>
</dbReference>
<organism evidence="2 3">
    <name type="scientific">Kutzneria buriramensis</name>
    <dbReference type="NCBI Taxonomy" id="1045776"/>
    <lineage>
        <taxon>Bacteria</taxon>
        <taxon>Bacillati</taxon>
        <taxon>Actinomycetota</taxon>
        <taxon>Actinomycetes</taxon>
        <taxon>Pseudonocardiales</taxon>
        <taxon>Pseudonocardiaceae</taxon>
        <taxon>Kutzneria</taxon>
    </lineage>
</organism>
<evidence type="ECO:0000313" key="2">
    <source>
        <dbReference type="EMBL" id="REH43702.1"/>
    </source>
</evidence>
<feature type="transmembrane region" description="Helical" evidence="1">
    <location>
        <begin position="80"/>
        <end position="102"/>
    </location>
</feature>
<dbReference type="AlphaFoldDB" id="A0A3E0HEN7"/>
<keyword evidence="3" id="KW-1185">Reference proteome</keyword>
<keyword evidence="1" id="KW-0812">Transmembrane</keyword>
<protein>
    <submittedName>
        <fullName evidence="2">Uncharacterized protein</fullName>
    </submittedName>
</protein>
<proteinExistence type="predicted"/>
<evidence type="ECO:0000256" key="1">
    <source>
        <dbReference type="SAM" id="Phobius"/>
    </source>
</evidence>
<keyword evidence="1" id="KW-1133">Transmembrane helix</keyword>
<accession>A0A3E0HEN7</accession>
<name>A0A3E0HEN7_9PSEU</name>
<sequence>MSNGQVIGDAVSSCGLMIALYYGLTGITAARVHRRSWRAVLPAIGGLVLFGAGMWSLRNDWDPANSATSWTLPFPPHRQIGGIFVIGVGALLVGQAVTPAFFRRSGASPAR</sequence>